<dbReference type="RefSeq" id="XP_036371083.1">
    <property type="nucleotide sequence ID" value="XM_036515190.1"/>
</dbReference>
<organism evidence="1 2">
    <name type="scientific">Octopus sinensis</name>
    <name type="common">East Asian common octopus</name>
    <dbReference type="NCBI Taxonomy" id="2607531"/>
    <lineage>
        <taxon>Eukaryota</taxon>
        <taxon>Metazoa</taxon>
        <taxon>Spiralia</taxon>
        <taxon>Lophotrochozoa</taxon>
        <taxon>Mollusca</taxon>
        <taxon>Cephalopoda</taxon>
        <taxon>Coleoidea</taxon>
        <taxon>Octopodiformes</taxon>
        <taxon>Octopoda</taxon>
        <taxon>Incirrata</taxon>
        <taxon>Octopodidae</taxon>
        <taxon>Octopus</taxon>
    </lineage>
</organism>
<dbReference type="KEGG" id="osn:115226507"/>
<keyword evidence="1" id="KW-1185">Reference proteome</keyword>
<accession>A0A7E6FU57</accession>
<protein>
    <submittedName>
        <fullName evidence="2">Uncharacterized protein LOC115226507</fullName>
    </submittedName>
</protein>
<dbReference type="AlphaFoldDB" id="A0A7E6FU57"/>
<proteinExistence type="predicted"/>
<evidence type="ECO:0000313" key="2">
    <source>
        <dbReference type="RefSeq" id="XP_036371083.1"/>
    </source>
</evidence>
<dbReference type="InterPro" id="IPR017850">
    <property type="entry name" value="Alkaline_phosphatase_core_sf"/>
</dbReference>
<dbReference type="Gene3D" id="3.40.720.10">
    <property type="entry name" value="Alkaline Phosphatase, subunit A"/>
    <property type="match status" value="1"/>
</dbReference>
<dbReference type="Pfam" id="PF02995">
    <property type="entry name" value="DUF229"/>
    <property type="match status" value="1"/>
</dbReference>
<dbReference type="CDD" id="cd16021">
    <property type="entry name" value="ALP_like"/>
    <property type="match status" value="1"/>
</dbReference>
<sequence>MNRKLLFPILSTCSIISTYLVWNFSLNNDNFKQLIKTHFTYLVDSETCRIPNIDPFDISVRKYISIRKWRPCPGGSSLTYQEDNTLKINKSVIKQHYENNFHSCKIYPIVRNDVDDDHIDYLKESLQFKTDVNISHEFIKVQCFNRDNKTIYTNFHAFVQRKELLHKNRSRNTHDNVNSSSKNIHFTNFVDKENKLLLNVLLIGIDSVSRLNFIRQMPLTRQFLLNHGAVEMFGYNKVADNTFPNMVPFLTGKYVEELPGSENLKSKPFDEYDIIWKHYKKSGYVTMFAEDSTSGAMFNYLRYGFMKQPTDHYFRPFALEREKQSSFWSNNGFCFGNRMEPAIELQYTYDFMKVYKDKPYFILTFITRISHDDMNDAGRGDFEYLRFLEKSFSQDLLNNTILLFFSDHGIRFGSFRKTYVGRLEERLPAMYVLPPEWFRDGFPTLWNNLKANSYRLTTQFDIYETLQDILEIEKAAEHSKSNEIDYRNLKRISLFKKIPLNRSCETARIKPHWCTCHVFTSVTVNDNIVINIANYVVFYINNMTSNSSELCVRLKLQKIKGAEISVMNDKVLSYLGQGEQTHKDYRIVIQTHPGEGLFECSVRYYCGNKQLSLMGEISRINRYGNQSDCIHDNLLRKYCYCNK</sequence>
<dbReference type="GO" id="GO:0005615">
    <property type="term" value="C:extracellular space"/>
    <property type="evidence" value="ECO:0007669"/>
    <property type="project" value="TreeGrafter"/>
</dbReference>
<reference evidence="2" key="1">
    <citation type="submission" date="2025-08" db="UniProtKB">
        <authorList>
            <consortium name="RefSeq"/>
        </authorList>
    </citation>
    <scope>IDENTIFICATION</scope>
</reference>
<name>A0A7E6FU57_9MOLL</name>
<dbReference type="InterPro" id="IPR004245">
    <property type="entry name" value="DUF229"/>
</dbReference>
<dbReference type="Proteomes" id="UP000515154">
    <property type="component" value="Linkage group LG30"/>
</dbReference>
<dbReference type="FunFam" id="3.40.720.10:FF:000017">
    <property type="entry name" value="Predicted protein"/>
    <property type="match status" value="1"/>
</dbReference>
<gene>
    <name evidence="2" type="primary">LOC115226507</name>
</gene>
<dbReference type="SUPFAM" id="SSF53649">
    <property type="entry name" value="Alkaline phosphatase-like"/>
    <property type="match status" value="1"/>
</dbReference>
<dbReference type="PANTHER" id="PTHR10974:SF1">
    <property type="entry name" value="FI08016P-RELATED"/>
    <property type="match status" value="1"/>
</dbReference>
<evidence type="ECO:0000313" key="1">
    <source>
        <dbReference type="Proteomes" id="UP000515154"/>
    </source>
</evidence>
<dbReference type="PANTHER" id="PTHR10974">
    <property type="entry name" value="FI08016P-RELATED"/>
    <property type="match status" value="1"/>
</dbReference>